<comment type="similarity">
    <text evidence="2 7">Belongs to the glutaredoxin family.</text>
</comment>
<dbReference type="PANTHER" id="PTHR45694:SF18">
    <property type="entry name" value="GLUTAREDOXIN-1-RELATED"/>
    <property type="match status" value="1"/>
</dbReference>
<evidence type="ECO:0000256" key="3">
    <source>
        <dbReference type="ARBA" id="ARBA00022448"/>
    </source>
</evidence>
<comment type="caution">
    <text evidence="9">The sequence shown here is derived from an EMBL/GenBank/DDBJ whole genome shotgun (WGS) entry which is preliminary data.</text>
</comment>
<dbReference type="PROSITE" id="PS50404">
    <property type="entry name" value="GST_NTER"/>
    <property type="match status" value="1"/>
</dbReference>
<organism evidence="9 10">
    <name type="scientific">Bartonella acomydis</name>
    <dbReference type="NCBI Taxonomy" id="686234"/>
    <lineage>
        <taxon>Bacteria</taxon>
        <taxon>Pseudomonadati</taxon>
        <taxon>Pseudomonadota</taxon>
        <taxon>Alphaproteobacteria</taxon>
        <taxon>Hyphomicrobiales</taxon>
        <taxon>Bartonellaceae</taxon>
        <taxon>Bartonella</taxon>
    </lineage>
</organism>
<accession>A0ABP9MX27</accession>
<keyword evidence="3 7" id="KW-0813">Transport</keyword>
<keyword evidence="7" id="KW-0963">Cytoplasm</keyword>
<dbReference type="PRINTS" id="PR00160">
    <property type="entry name" value="GLUTAREDOXIN"/>
</dbReference>
<dbReference type="CDD" id="cd03418">
    <property type="entry name" value="GRX_GRXb_1_3_like"/>
    <property type="match status" value="1"/>
</dbReference>
<proteinExistence type="inferred from homology"/>
<dbReference type="NCBIfam" id="TIGR02181">
    <property type="entry name" value="GRX_bact"/>
    <property type="match status" value="1"/>
</dbReference>
<dbReference type="PROSITE" id="PS00195">
    <property type="entry name" value="GLUTAREDOXIN_1"/>
    <property type="match status" value="1"/>
</dbReference>
<dbReference type="InterPro" id="IPR011900">
    <property type="entry name" value="GRX_bact"/>
</dbReference>
<dbReference type="InterPro" id="IPR004045">
    <property type="entry name" value="Glutathione_S-Trfase_N"/>
</dbReference>
<keyword evidence="6 7" id="KW-0676">Redox-active center</keyword>
<evidence type="ECO:0000256" key="7">
    <source>
        <dbReference type="RuleBase" id="RU364065"/>
    </source>
</evidence>
<evidence type="ECO:0000256" key="6">
    <source>
        <dbReference type="ARBA" id="ARBA00023284"/>
    </source>
</evidence>
<name>A0ABP9MX27_9HYPH</name>
<protein>
    <recommendedName>
        <fullName evidence="7">Glutaredoxin</fullName>
    </recommendedName>
</protein>
<comment type="function">
    <text evidence="1 7">Has a glutathione-disulfide oxidoreductase activity in the presence of NADPH and glutathione reductase. Reduces low molecular weight disulfides and proteins.</text>
</comment>
<dbReference type="InterPro" id="IPR002109">
    <property type="entry name" value="Glutaredoxin"/>
</dbReference>
<feature type="domain" description="GST N-terminal" evidence="8">
    <location>
        <begin position="14"/>
        <end position="99"/>
    </location>
</feature>
<evidence type="ECO:0000256" key="4">
    <source>
        <dbReference type="ARBA" id="ARBA00022982"/>
    </source>
</evidence>
<evidence type="ECO:0000256" key="2">
    <source>
        <dbReference type="ARBA" id="ARBA00007787"/>
    </source>
</evidence>
<dbReference type="PROSITE" id="PS51354">
    <property type="entry name" value="GLUTAREDOXIN_2"/>
    <property type="match status" value="1"/>
</dbReference>
<dbReference type="InterPro" id="IPR011767">
    <property type="entry name" value="GLR_AS"/>
</dbReference>
<evidence type="ECO:0000256" key="1">
    <source>
        <dbReference type="ARBA" id="ARBA00002549"/>
    </source>
</evidence>
<keyword evidence="5" id="KW-1015">Disulfide bond</keyword>
<sequence>MGTILKRLENNTMKEIILYTRPHCPYCTKARDLLDKKGVKYTDIDASTSLRQEMVQRANGRNTFPQIFIGDYHVGGCDDLYALEDEGKLNSLLQDVQKL</sequence>
<dbReference type="PANTHER" id="PTHR45694">
    <property type="entry name" value="GLUTAREDOXIN 2"/>
    <property type="match status" value="1"/>
</dbReference>
<evidence type="ECO:0000256" key="5">
    <source>
        <dbReference type="ARBA" id="ARBA00023157"/>
    </source>
</evidence>
<dbReference type="Proteomes" id="UP001501525">
    <property type="component" value="Unassembled WGS sequence"/>
</dbReference>
<dbReference type="InterPro" id="IPR014025">
    <property type="entry name" value="Glutaredoxin_subgr"/>
</dbReference>
<dbReference type="Pfam" id="PF00462">
    <property type="entry name" value="Glutaredoxin"/>
    <property type="match status" value="1"/>
</dbReference>
<keyword evidence="4 7" id="KW-0249">Electron transport</keyword>
<reference evidence="10" key="1">
    <citation type="journal article" date="2019" name="Int. J. Syst. Evol. Microbiol.">
        <title>The Global Catalogue of Microorganisms (GCM) 10K type strain sequencing project: providing services to taxonomists for standard genome sequencing and annotation.</title>
        <authorList>
            <consortium name="The Broad Institute Genomics Platform"/>
            <consortium name="The Broad Institute Genome Sequencing Center for Infectious Disease"/>
            <person name="Wu L."/>
            <person name="Ma J."/>
        </authorList>
    </citation>
    <scope>NUCLEOTIDE SEQUENCE [LARGE SCALE GENOMIC DNA]</scope>
    <source>
        <strain evidence="10">JCM 17706</strain>
    </source>
</reference>
<dbReference type="EMBL" id="BAABIY010000039">
    <property type="protein sequence ID" value="GAA5100181.1"/>
    <property type="molecule type" value="Genomic_DNA"/>
</dbReference>
<evidence type="ECO:0000313" key="10">
    <source>
        <dbReference type="Proteomes" id="UP001501525"/>
    </source>
</evidence>
<keyword evidence="10" id="KW-1185">Reference proteome</keyword>
<evidence type="ECO:0000313" key="9">
    <source>
        <dbReference type="EMBL" id="GAA5100181.1"/>
    </source>
</evidence>
<evidence type="ECO:0000259" key="8">
    <source>
        <dbReference type="PROSITE" id="PS50404"/>
    </source>
</evidence>
<dbReference type="InterPro" id="IPR036249">
    <property type="entry name" value="Thioredoxin-like_sf"/>
</dbReference>
<dbReference type="SUPFAM" id="SSF52833">
    <property type="entry name" value="Thioredoxin-like"/>
    <property type="match status" value="1"/>
</dbReference>
<gene>
    <name evidence="9" type="primary">grxC</name>
    <name evidence="9" type="ORF">GCM10023260_11760</name>
</gene>
<dbReference type="Gene3D" id="3.40.30.10">
    <property type="entry name" value="Glutaredoxin"/>
    <property type="match status" value="1"/>
</dbReference>